<dbReference type="Proteomes" id="UP001150238">
    <property type="component" value="Unassembled WGS sequence"/>
</dbReference>
<keyword evidence="1" id="KW-0560">Oxidoreductase</keyword>
<protein>
    <submittedName>
        <fullName evidence="3">Aldo/keto reductase</fullName>
    </submittedName>
</protein>
<proteinExistence type="predicted"/>
<name>A0A9W9DY42_9AGAR</name>
<dbReference type="InterPro" id="IPR036812">
    <property type="entry name" value="NAD(P)_OxRdtase_dom_sf"/>
</dbReference>
<evidence type="ECO:0000259" key="2">
    <source>
        <dbReference type="Pfam" id="PF00248"/>
    </source>
</evidence>
<dbReference type="GO" id="GO:0016491">
    <property type="term" value="F:oxidoreductase activity"/>
    <property type="evidence" value="ECO:0007669"/>
    <property type="project" value="UniProtKB-KW"/>
</dbReference>
<dbReference type="AlphaFoldDB" id="A0A9W9DY42"/>
<dbReference type="InterPro" id="IPR020471">
    <property type="entry name" value="AKR"/>
</dbReference>
<dbReference type="PANTHER" id="PTHR43364">
    <property type="entry name" value="NADH-SPECIFIC METHYLGLYOXAL REDUCTASE-RELATED"/>
    <property type="match status" value="1"/>
</dbReference>
<reference evidence="3" key="2">
    <citation type="journal article" date="2023" name="Proc. Natl. Acad. Sci. U.S.A.">
        <title>A global phylogenomic analysis of the shiitake genus Lentinula.</title>
        <authorList>
            <person name="Sierra-Patev S."/>
            <person name="Min B."/>
            <person name="Naranjo-Ortiz M."/>
            <person name="Looney B."/>
            <person name="Konkel Z."/>
            <person name="Slot J.C."/>
            <person name="Sakamoto Y."/>
            <person name="Steenwyk J.L."/>
            <person name="Rokas A."/>
            <person name="Carro J."/>
            <person name="Camarero S."/>
            <person name="Ferreira P."/>
            <person name="Molpeceres G."/>
            <person name="Ruiz-Duenas F.J."/>
            <person name="Serrano A."/>
            <person name="Henrissat B."/>
            <person name="Drula E."/>
            <person name="Hughes K.W."/>
            <person name="Mata J.L."/>
            <person name="Ishikawa N.K."/>
            <person name="Vargas-Isla R."/>
            <person name="Ushijima S."/>
            <person name="Smith C.A."/>
            <person name="Donoghue J."/>
            <person name="Ahrendt S."/>
            <person name="Andreopoulos W."/>
            <person name="He G."/>
            <person name="LaButti K."/>
            <person name="Lipzen A."/>
            <person name="Ng V."/>
            <person name="Riley R."/>
            <person name="Sandor L."/>
            <person name="Barry K."/>
            <person name="Martinez A.T."/>
            <person name="Xiao Y."/>
            <person name="Gibbons J.G."/>
            <person name="Terashima K."/>
            <person name="Grigoriev I.V."/>
            <person name="Hibbett D."/>
        </authorList>
    </citation>
    <scope>NUCLEOTIDE SEQUENCE</scope>
    <source>
        <strain evidence="3">Sp2 HRB7682 ss15</strain>
    </source>
</reference>
<dbReference type="EMBL" id="JANVFS010000006">
    <property type="protein sequence ID" value="KAJ4491397.1"/>
    <property type="molecule type" value="Genomic_DNA"/>
</dbReference>
<dbReference type="Pfam" id="PF00248">
    <property type="entry name" value="Aldo_ket_red"/>
    <property type="match status" value="1"/>
</dbReference>
<feature type="domain" description="NADP-dependent oxidoreductase" evidence="2">
    <location>
        <begin position="14"/>
        <end position="330"/>
    </location>
</feature>
<accession>A0A9W9DY42</accession>
<dbReference type="InterPro" id="IPR050523">
    <property type="entry name" value="AKR_Detox_Biosynth"/>
</dbReference>
<dbReference type="CDD" id="cd19075">
    <property type="entry name" value="AKR_AKR7A1-5"/>
    <property type="match status" value="1"/>
</dbReference>
<dbReference type="SUPFAM" id="SSF51430">
    <property type="entry name" value="NAD(P)-linked oxidoreductase"/>
    <property type="match status" value="1"/>
</dbReference>
<evidence type="ECO:0000256" key="1">
    <source>
        <dbReference type="ARBA" id="ARBA00023002"/>
    </source>
</evidence>
<dbReference type="PANTHER" id="PTHR43364:SF4">
    <property type="entry name" value="NAD(P)-LINKED OXIDOREDUCTASE SUPERFAMILY PROTEIN"/>
    <property type="match status" value="1"/>
</dbReference>
<comment type="caution">
    <text evidence="3">The sequence shown here is derived from an EMBL/GenBank/DDBJ whole genome shotgun (WGS) entry which is preliminary data.</text>
</comment>
<reference evidence="3" key="1">
    <citation type="submission" date="2022-08" db="EMBL/GenBank/DDBJ databases">
        <authorList>
            <consortium name="DOE Joint Genome Institute"/>
            <person name="Min B."/>
            <person name="Riley R."/>
            <person name="Sierra-Patev S."/>
            <person name="Naranjo-Ortiz M."/>
            <person name="Looney B."/>
            <person name="Konkel Z."/>
            <person name="Slot J.C."/>
            <person name="Sakamoto Y."/>
            <person name="Steenwyk J.L."/>
            <person name="Rokas A."/>
            <person name="Carro J."/>
            <person name="Camarero S."/>
            <person name="Ferreira P."/>
            <person name="Molpeceres G."/>
            <person name="Ruiz-Duenas F.J."/>
            <person name="Serrano A."/>
            <person name="Henrissat B."/>
            <person name="Drula E."/>
            <person name="Hughes K.W."/>
            <person name="Mata J.L."/>
            <person name="Ishikawa N.K."/>
            <person name="Vargas-Isla R."/>
            <person name="Ushijima S."/>
            <person name="Smith C.A."/>
            <person name="Ahrendt S."/>
            <person name="Andreopoulos W."/>
            <person name="He G."/>
            <person name="Labutti K."/>
            <person name="Lipzen A."/>
            <person name="Ng V."/>
            <person name="Sandor L."/>
            <person name="Barry K."/>
            <person name="Martinez A.T."/>
            <person name="Xiao Y."/>
            <person name="Gibbons J.G."/>
            <person name="Terashima K."/>
            <person name="Hibbett D.S."/>
            <person name="Grigoriev I.V."/>
        </authorList>
    </citation>
    <scope>NUCLEOTIDE SEQUENCE</scope>
    <source>
        <strain evidence="3">Sp2 HRB7682 ss15</strain>
    </source>
</reference>
<organism evidence="3 4">
    <name type="scientific">Lentinula lateritia</name>
    <dbReference type="NCBI Taxonomy" id="40482"/>
    <lineage>
        <taxon>Eukaryota</taxon>
        <taxon>Fungi</taxon>
        <taxon>Dikarya</taxon>
        <taxon>Basidiomycota</taxon>
        <taxon>Agaricomycotina</taxon>
        <taxon>Agaricomycetes</taxon>
        <taxon>Agaricomycetidae</taxon>
        <taxon>Agaricales</taxon>
        <taxon>Marasmiineae</taxon>
        <taxon>Omphalotaceae</taxon>
        <taxon>Lentinula</taxon>
    </lineage>
</organism>
<evidence type="ECO:0000313" key="3">
    <source>
        <dbReference type="EMBL" id="KAJ4491397.1"/>
    </source>
</evidence>
<dbReference type="PRINTS" id="PR00069">
    <property type="entry name" value="ALDKETRDTASE"/>
</dbReference>
<sequence>MSSPVGTPKTKLNIVMGAATFGEEGRPAVRIHDLDEIEALLDIFRLHGHTDVDTAYFYTGGTSEVVLGKVDWKSKGLKLETKLPAIFNEEQKTVHGTEESVSHTYEDIKSHLLRSLKALDTEQLEIFYLHTPDRSTPYEVTMKAIDALHREGYFRRFGISNYTSWEVAELVGICKANGYVVPSVYQGLYNAVHRAVEPELIPCLRKFGISFYAFNPLGGGFFTGRYSSSEDDVGEGTRFDPSAVQGKLYRNRYWNEHYFEATSAIRAIADAHELSMAEVALRWLCHHSVLKRDFGDSVLIGASSLKHVKQNLVDLEKGPLPENVTEALDKGWETVRPYASSYHH</sequence>
<dbReference type="Gene3D" id="3.20.20.100">
    <property type="entry name" value="NADP-dependent oxidoreductase domain"/>
    <property type="match status" value="1"/>
</dbReference>
<dbReference type="InterPro" id="IPR023210">
    <property type="entry name" value="NADP_OxRdtase_dom"/>
</dbReference>
<evidence type="ECO:0000313" key="4">
    <source>
        <dbReference type="Proteomes" id="UP001150238"/>
    </source>
</evidence>
<gene>
    <name evidence="3" type="ORF">C8J55DRAFT_504130</name>
</gene>